<evidence type="ECO:0000313" key="2">
    <source>
        <dbReference type="Proteomes" id="UP000238274"/>
    </source>
</evidence>
<dbReference type="AlphaFoldDB" id="A0A2S4VBL0"/>
<reference evidence="1 2" key="1">
    <citation type="submission" date="2017-12" db="EMBL/GenBank/DDBJ databases">
        <title>Gene loss provides genomic basis for host adaptation in cereal stripe rust fungi.</title>
        <authorList>
            <person name="Xia C."/>
        </authorList>
    </citation>
    <scope>NUCLEOTIDE SEQUENCE [LARGE SCALE GENOMIC DNA]</scope>
    <source>
        <strain evidence="1 2">93TX-2</strain>
    </source>
</reference>
<organism evidence="1 2">
    <name type="scientific">Puccinia striiformis</name>
    <dbReference type="NCBI Taxonomy" id="27350"/>
    <lineage>
        <taxon>Eukaryota</taxon>
        <taxon>Fungi</taxon>
        <taxon>Dikarya</taxon>
        <taxon>Basidiomycota</taxon>
        <taxon>Pucciniomycotina</taxon>
        <taxon>Pucciniomycetes</taxon>
        <taxon>Pucciniales</taxon>
        <taxon>Pucciniaceae</taxon>
        <taxon>Puccinia</taxon>
    </lineage>
</organism>
<keyword evidence="2" id="KW-1185">Reference proteome</keyword>
<dbReference type="VEuPathDB" id="FungiDB:PSHT_10190"/>
<reference evidence="2" key="3">
    <citation type="journal article" date="2018" name="Mol. Plant Microbe Interact.">
        <title>Genome sequence resources for the wheat stripe rust pathogen (Puccinia striiformis f. sp. tritici) and the barley stripe rust pathogen (Puccinia striiformis f. sp. hordei).</title>
        <authorList>
            <person name="Xia C."/>
            <person name="Wang M."/>
            <person name="Yin C."/>
            <person name="Cornejo O.E."/>
            <person name="Hulbert S.H."/>
            <person name="Chen X."/>
        </authorList>
    </citation>
    <scope>NUCLEOTIDE SEQUENCE [LARGE SCALE GENOMIC DNA]</scope>
    <source>
        <strain evidence="2">93TX-2</strain>
    </source>
</reference>
<proteinExistence type="predicted"/>
<sequence>MALVPPWPKTSGRGVTARKEGFIDMLEHEITEQKLKAKMLAADPAPPIEVAIFGE</sequence>
<evidence type="ECO:0000313" key="1">
    <source>
        <dbReference type="EMBL" id="POW06901.1"/>
    </source>
</evidence>
<dbReference type="Proteomes" id="UP000238274">
    <property type="component" value="Unassembled WGS sequence"/>
</dbReference>
<comment type="caution">
    <text evidence="1">The sequence shown here is derived from an EMBL/GenBank/DDBJ whole genome shotgun (WGS) entry which is preliminary data.</text>
</comment>
<dbReference type="EMBL" id="PKSM01000153">
    <property type="protein sequence ID" value="POW06901.1"/>
    <property type="molecule type" value="Genomic_DNA"/>
</dbReference>
<name>A0A2S4VBL0_9BASI</name>
<gene>
    <name evidence="1" type="ORF">PSHT_10190</name>
</gene>
<reference evidence="2" key="2">
    <citation type="journal article" date="2018" name="BMC Genomics">
        <title>Genomic insights into host adaptation between the wheat stripe rust pathogen (Puccinia striiformis f. sp. tritici) and the barley stripe rust pathogen (Puccinia striiformis f. sp. hordei).</title>
        <authorList>
            <person name="Xia C."/>
            <person name="Wang M."/>
            <person name="Yin C."/>
            <person name="Cornejo O.E."/>
            <person name="Hulbert S.H."/>
            <person name="Chen X."/>
        </authorList>
    </citation>
    <scope>NUCLEOTIDE SEQUENCE [LARGE SCALE GENOMIC DNA]</scope>
    <source>
        <strain evidence="2">93TX-2</strain>
    </source>
</reference>
<accession>A0A2S4VBL0</accession>
<protein>
    <submittedName>
        <fullName evidence="1">Uncharacterized protein</fullName>
    </submittedName>
</protein>